<dbReference type="Pfam" id="PF01479">
    <property type="entry name" value="S4"/>
    <property type="match status" value="1"/>
</dbReference>
<dbReference type="EMBL" id="CP038852">
    <property type="protein sequence ID" value="QIZ20288.1"/>
    <property type="molecule type" value="Genomic_DNA"/>
</dbReference>
<dbReference type="Gene3D" id="3.30.2350.10">
    <property type="entry name" value="Pseudouridine synthase"/>
    <property type="match status" value="1"/>
</dbReference>
<dbReference type="InterPro" id="IPR050188">
    <property type="entry name" value="RluA_PseudoU_synthase"/>
</dbReference>
<dbReference type="SUPFAM" id="SSF55120">
    <property type="entry name" value="Pseudouridine synthase"/>
    <property type="match status" value="1"/>
</dbReference>
<evidence type="ECO:0000256" key="1">
    <source>
        <dbReference type="ARBA" id="ARBA00010876"/>
    </source>
</evidence>
<organism evidence="5 6">
    <name type="scientific">Candidatus Pelagibacter giovannonii</name>
    <dbReference type="NCBI Taxonomy" id="2563896"/>
    <lineage>
        <taxon>Bacteria</taxon>
        <taxon>Pseudomonadati</taxon>
        <taxon>Pseudomonadota</taxon>
        <taxon>Alphaproteobacteria</taxon>
        <taxon>Candidatus Pelagibacterales</taxon>
        <taxon>Candidatus Pelagibacteraceae</taxon>
        <taxon>Candidatus Pelagibacter</taxon>
    </lineage>
</organism>
<dbReference type="InterPro" id="IPR002942">
    <property type="entry name" value="S4_RNA-bd"/>
</dbReference>
<evidence type="ECO:0000313" key="5">
    <source>
        <dbReference type="EMBL" id="QIZ20288.1"/>
    </source>
</evidence>
<keyword evidence="3" id="KW-0694">RNA-binding</keyword>
<gene>
    <name evidence="5" type="ORF">E5R92_00575</name>
</gene>
<evidence type="ECO:0000256" key="2">
    <source>
        <dbReference type="ARBA" id="ARBA00023235"/>
    </source>
</evidence>
<dbReference type="GO" id="GO:0003723">
    <property type="term" value="F:RNA binding"/>
    <property type="evidence" value="ECO:0007669"/>
    <property type="project" value="UniProtKB-KW"/>
</dbReference>
<comment type="similarity">
    <text evidence="1">Belongs to the pseudouridine synthase RluA family.</text>
</comment>
<evidence type="ECO:0000313" key="6">
    <source>
        <dbReference type="Proteomes" id="UP000501094"/>
    </source>
</evidence>
<dbReference type="PANTHER" id="PTHR21600">
    <property type="entry name" value="MITOCHONDRIAL RNA PSEUDOURIDINE SYNTHASE"/>
    <property type="match status" value="1"/>
</dbReference>
<dbReference type="InterPro" id="IPR036986">
    <property type="entry name" value="S4_RNA-bd_sf"/>
</dbReference>
<proteinExistence type="inferred from homology"/>
<dbReference type="PROSITE" id="PS50889">
    <property type="entry name" value="S4"/>
    <property type="match status" value="1"/>
</dbReference>
<dbReference type="Pfam" id="PF00849">
    <property type="entry name" value="PseudoU_synth_2"/>
    <property type="match status" value="1"/>
</dbReference>
<dbReference type="KEGG" id="peg:E5R92_00575"/>
<dbReference type="Proteomes" id="UP000501094">
    <property type="component" value="Chromosome"/>
</dbReference>
<feature type="domain" description="RNA-binding S4" evidence="4">
    <location>
        <begin position="14"/>
        <end position="80"/>
    </location>
</feature>
<protein>
    <submittedName>
        <fullName evidence="5">RNA pseudouridine synthase</fullName>
    </submittedName>
</protein>
<dbReference type="InterPro" id="IPR020103">
    <property type="entry name" value="PsdUridine_synth_cat_dom_sf"/>
</dbReference>
<dbReference type="InterPro" id="IPR006145">
    <property type="entry name" value="PsdUridine_synth_RsuA/RluA"/>
</dbReference>
<evidence type="ECO:0000256" key="3">
    <source>
        <dbReference type="PROSITE-ProRule" id="PRU00182"/>
    </source>
</evidence>
<dbReference type="CDD" id="cd02869">
    <property type="entry name" value="PseudoU_synth_RluA_like"/>
    <property type="match status" value="1"/>
</dbReference>
<dbReference type="RefSeq" id="WP_168606185.1">
    <property type="nucleotide sequence ID" value="NZ_CP038852.1"/>
</dbReference>
<dbReference type="InterPro" id="IPR006224">
    <property type="entry name" value="PsdUridine_synth_RluA-like_CS"/>
</dbReference>
<dbReference type="AlphaFoldDB" id="A0A6H1Q0E9"/>
<evidence type="ECO:0000259" key="4">
    <source>
        <dbReference type="SMART" id="SM00363"/>
    </source>
</evidence>
<accession>A0A6H1Q0E9</accession>
<dbReference type="GO" id="GO:0120159">
    <property type="term" value="F:rRNA pseudouridine synthase activity"/>
    <property type="evidence" value="ECO:0007669"/>
    <property type="project" value="UniProtKB-ARBA"/>
</dbReference>
<dbReference type="Gene3D" id="3.10.290.10">
    <property type="entry name" value="RNA-binding S4 domain"/>
    <property type="match status" value="1"/>
</dbReference>
<reference evidence="5 6" key="1">
    <citation type="journal article" date="2020" name="Nat. Microbiol.">
        <title>Lysogenic host-virus interactions in SAR11 marine bacteria.</title>
        <authorList>
            <person name="Morris R.M."/>
            <person name="Cain K.R."/>
            <person name="Hvorecny K.L."/>
            <person name="Kollman J.M."/>
        </authorList>
    </citation>
    <scope>NUCLEOTIDE SEQUENCE [LARGE SCALE GENOMIC DNA]</scope>
    <source>
        <strain evidence="5 6">NP1</strain>
    </source>
</reference>
<keyword evidence="6" id="KW-1185">Reference proteome</keyword>
<dbReference type="PROSITE" id="PS01129">
    <property type="entry name" value="PSI_RLU"/>
    <property type="match status" value="1"/>
</dbReference>
<sequence length="304" mass="35478">MKKSFNVDSTYNDMRIDRWIRNNLGNYPQGLIEKSLKSGKVKINNKKIKSSHKVKTGDIIDLFNFDFKETIVQRTIKFVPSEEVIKENEELIIDNNDDFIVLNKSSGISVQGGTKSKKNLVDIFARSEIFQDTKPFSVHRLDKDTSGVFIMAKHRQSAQLLTSLFRLRKVHKTYLAICHGELQKDSGEWNDDLTRYDNDREVVEKARTLYKVLDKNSICSLVEMKPITGRKHQLRKQLYAVGCPIYGDQKYKFSNTDKAINKNLMLHSYQIKFMINDKKYTYTALLPDYFKKLLKTKRLRFPNS</sequence>
<dbReference type="SMART" id="SM00363">
    <property type="entry name" value="S4"/>
    <property type="match status" value="1"/>
</dbReference>
<name>A0A6H1Q0E9_9PROT</name>
<dbReference type="GO" id="GO:0000455">
    <property type="term" value="P:enzyme-directed rRNA pseudouridine synthesis"/>
    <property type="evidence" value="ECO:0007669"/>
    <property type="project" value="UniProtKB-ARBA"/>
</dbReference>
<keyword evidence="2" id="KW-0413">Isomerase</keyword>
<dbReference type="SUPFAM" id="SSF55174">
    <property type="entry name" value="Alpha-L RNA-binding motif"/>
    <property type="match status" value="1"/>
</dbReference>